<dbReference type="Proteomes" id="UP000437736">
    <property type="component" value="Unassembled WGS sequence"/>
</dbReference>
<evidence type="ECO:0000313" key="1">
    <source>
        <dbReference type="EMBL" id="MST32865.1"/>
    </source>
</evidence>
<dbReference type="EMBL" id="WJHE01000414">
    <property type="protein sequence ID" value="MST32865.1"/>
    <property type="molecule type" value="Genomic_DNA"/>
</dbReference>
<evidence type="ECO:0008006" key="3">
    <source>
        <dbReference type="Google" id="ProtNLM"/>
    </source>
</evidence>
<gene>
    <name evidence="1" type="ORF">GHK86_09055</name>
</gene>
<organism evidence="1 2">
    <name type="scientific">Acidiferrimicrobium australe</name>
    <dbReference type="NCBI Taxonomy" id="2664430"/>
    <lineage>
        <taxon>Bacteria</taxon>
        <taxon>Bacillati</taxon>
        <taxon>Actinomycetota</taxon>
        <taxon>Acidimicrobiia</taxon>
        <taxon>Acidimicrobiales</taxon>
        <taxon>Acidimicrobiaceae</taxon>
        <taxon>Acidiferrimicrobium</taxon>
    </lineage>
</organism>
<accession>A0ABW9QSR3</accession>
<reference evidence="1 2" key="1">
    <citation type="submission" date="2019-11" db="EMBL/GenBank/DDBJ databases">
        <title>Acidiferrimicrobium australis gen. nov., sp. nov., an acidophilic and obligately heterotrophic, member of the Actinobacteria that catalyses dissimilatory oxido- reduction of iron isolated from metal-rich acidic water in Chile.</title>
        <authorList>
            <person name="Gonzalez D."/>
            <person name="Huber K."/>
            <person name="Hedrich S."/>
            <person name="Rojas-Villalobos C."/>
            <person name="Quatrini R."/>
            <person name="Dinamarca M.A."/>
            <person name="Schwarz A."/>
            <person name="Canales C."/>
            <person name="Nancucheo I."/>
        </authorList>
    </citation>
    <scope>NUCLEOTIDE SEQUENCE [LARGE SCALE GENOMIC DNA]</scope>
    <source>
        <strain evidence="1 2">USS-CCA1</strain>
    </source>
</reference>
<protein>
    <recommendedName>
        <fullName evidence="3">Helix-turn-helix domain-containing protein</fullName>
    </recommendedName>
</protein>
<comment type="caution">
    <text evidence="1">The sequence shown here is derived from an EMBL/GenBank/DDBJ whole genome shotgun (WGS) entry which is preliminary data.</text>
</comment>
<evidence type="ECO:0000313" key="2">
    <source>
        <dbReference type="Proteomes" id="UP000437736"/>
    </source>
</evidence>
<sequence length="92" mass="10125">MSSARRPLGEVRRPPDPGEWVTLEQAATMVGYSRDGFRELAARKGITTRRRGPLPGVSRAEVEALLAAAKIAPGELRRAAPGWFSTRKQRRA</sequence>
<name>A0ABW9QSR3_9ACTN</name>
<keyword evidence="2" id="KW-1185">Reference proteome</keyword>
<proteinExistence type="predicted"/>